<organism evidence="2 6">
    <name type="scientific">Didymodactylos carnosus</name>
    <dbReference type="NCBI Taxonomy" id="1234261"/>
    <lineage>
        <taxon>Eukaryota</taxon>
        <taxon>Metazoa</taxon>
        <taxon>Spiralia</taxon>
        <taxon>Gnathifera</taxon>
        <taxon>Rotifera</taxon>
        <taxon>Eurotatoria</taxon>
        <taxon>Bdelloidea</taxon>
        <taxon>Philodinida</taxon>
        <taxon>Philodinidae</taxon>
        <taxon>Didymodactylos</taxon>
    </lineage>
</organism>
<dbReference type="EMBL" id="CAJNOQ010000448">
    <property type="protein sequence ID" value="CAF0802405.1"/>
    <property type="molecule type" value="Genomic_DNA"/>
</dbReference>
<comment type="caution">
    <text evidence="2">The sequence shown here is derived from an EMBL/GenBank/DDBJ whole genome shotgun (WGS) entry which is preliminary data.</text>
</comment>
<proteinExistence type="predicted"/>
<feature type="region of interest" description="Disordered" evidence="1">
    <location>
        <begin position="91"/>
        <end position="116"/>
    </location>
</feature>
<dbReference type="Proteomes" id="UP000682733">
    <property type="component" value="Unassembled WGS sequence"/>
</dbReference>
<accession>A0A813SVD1</accession>
<dbReference type="OrthoDB" id="5983862at2759"/>
<dbReference type="PANTHER" id="PTHR34759">
    <property type="entry name" value="SPERMATOGENESIS-ASSOCIATED PROTEIN 48"/>
    <property type="match status" value="1"/>
</dbReference>
<feature type="region of interest" description="Disordered" evidence="1">
    <location>
        <begin position="434"/>
        <end position="477"/>
    </location>
</feature>
<dbReference type="AlphaFoldDB" id="A0A813SVD1"/>
<evidence type="ECO:0000313" key="2">
    <source>
        <dbReference type="EMBL" id="CAF0802405.1"/>
    </source>
</evidence>
<dbReference type="EMBL" id="CAJOBA010046408">
    <property type="protein sequence ID" value="CAF4188947.1"/>
    <property type="molecule type" value="Genomic_DNA"/>
</dbReference>
<dbReference type="Pfam" id="PF15073">
    <property type="entry name" value="SPATA48"/>
    <property type="match status" value="1"/>
</dbReference>
<dbReference type="Proteomes" id="UP000677228">
    <property type="component" value="Unassembled WGS sequence"/>
</dbReference>
<gene>
    <name evidence="2" type="ORF">GPM918_LOCUS3587</name>
    <name evidence="3" type="ORF">OVA965_LOCUS32088</name>
    <name evidence="4" type="ORF">SRO942_LOCUS3587</name>
    <name evidence="5" type="ORF">TMI583_LOCUS32936</name>
</gene>
<keyword evidence="6" id="KW-1185">Reference proteome</keyword>
<reference evidence="2" key="1">
    <citation type="submission" date="2021-02" db="EMBL/GenBank/DDBJ databases">
        <authorList>
            <person name="Nowell W R."/>
        </authorList>
    </citation>
    <scope>NUCLEOTIDE SEQUENCE</scope>
</reference>
<dbReference type="Proteomes" id="UP000681722">
    <property type="component" value="Unassembled WGS sequence"/>
</dbReference>
<evidence type="ECO:0000313" key="3">
    <source>
        <dbReference type="EMBL" id="CAF1380597.1"/>
    </source>
</evidence>
<feature type="compositionally biased region" description="Basic and acidic residues" evidence="1">
    <location>
        <begin position="446"/>
        <end position="457"/>
    </location>
</feature>
<dbReference type="InterPro" id="IPR027867">
    <property type="entry name" value="SPATA48"/>
</dbReference>
<evidence type="ECO:0000313" key="5">
    <source>
        <dbReference type="EMBL" id="CAF4188947.1"/>
    </source>
</evidence>
<protein>
    <submittedName>
        <fullName evidence="2">Uncharacterized protein</fullName>
    </submittedName>
</protein>
<dbReference type="Proteomes" id="UP000663829">
    <property type="component" value="Unassembled WGS sequence"/>
</dbReference>
<feature type="compositionally biased region" description="Polar residues" evidence="1">
    <location>
        <begin position="92"/>
        <end position="102"/>
    </location>
</feature>
<dbReference type="PANTHER" id="PTHR34759:SF1">
    <property type="entry name" value="SPERMATOGENESIS-ASSOCIATED PROTEIN 48"/>
    <property type="match status" value="1"/>
</dbReference>
<evidence type="ECO:0000313" key="6">
    <source>
        <dbReference type="Proteomes" id="UP000663829"/>
    </source>
</evidence>
<feature type="compositionally biased region" description="Polar residues" evidence="1">
    <location>
        <begin position="434"/>
        <end position="445"/>
    </location>
</feature>
<evidence type="ECO:0000313" key="4">
    <source>
        <dbReference type="EMBL" id="CAF3587552.1"/>
    </source>
</evidence>
<evidence type="ECO:0000256" key="1">
    <source>
        <dbReference type="SAM" id="MobiDB-lite"/>
    </source>
</evidence>
<dbReference type="EMBL" id="CAJNOK010024721">
    <property type="protein sequence ID" value="CAF1380597.1"/>
    <property type="molecule type" value="Genomic_DNA"/>
</dbReference>
<sequence>MTEVVSPYPYCTENSTNLTRPGSQSFYCMNGSSDETVIDKHQAKRLYRLQRAPSFDEHIHLEKDEQQDYQSILRRQIGSSCLEPPVYILKQNPDTSNSSMRSFSLGKSRLDPPRINPKEVTTVRGHPSTEFGHDHVSINGNVRDVPRWNNRLVADVTLRGRLGPGGTLNPEEDCKQAHQHLMSRTRSLERMSLNDSISRSHQRPVTDGRNRDELARSFMYTSAQQSAWNEVNWDSKLAPKLPLPITTYEDMGSDPVLKKKTLASLNDSRTHDLLEWDRFQPRKTTFYRKPIANVAPLPRANQISGYSGTIGGQNIHDIDDPTANFTPFTVLRTEQPKFAMNPFQLNIPFYTGRYHWTKTTPVTHYDQFGRPYTTTAAFHKPLPVDYGSYRFAGQAGDLSSSVTTVVPHNPFNQLNVNKDNSNNSLDTRISPIIIQQTQTNTSNINEAKKIQDSDKPSKTPPGNLPASQAPENENKAV</sequence>
<dbReference type="EMBL" id="CAJOBC010000448">
    <property type="protein sequence ID" value="CAF3587552.1"/>
    <property type="molecule type" value="Genomic_DNA"/>
</dbReference>
<name>A0A813SVD1_9BILA</name>